<reference evidence="2" key="1">
    <citation type="submission" date="2016-10" db="EMBL/GenBank/DDBJ databases">
        <authorList>
            <person name="Varghese N."/>
            <person name="Submissions S."/>
        </authorList>
    </citation>
    <scope>NUCLEOTIDE SEQUENCE [LARGE SCALE GENOMIC DNA]</scope>
    <source>
        <strain evidence="2">IBRC-M 10655</strain>
    </source>
</reference>
<protein>
    <submittedName>
        <fullName evidence="1">Uncharacterized protein</fullName>
    </submittedName>
</protein>
<sequence>MSKVAIVGQYLGSRRAIMTMPGRVTASKIQPAESGMDR</sequence>
<organism evidence="1 2">
    <name type="scientific">Actinokineospora alba</name>
    <dbReference type="NCBI Taxonomy" id="504798"/>
    <lineage>
        <taxon>Bacteria</taxon>
        <taxon>Bacillati</taxon>
        <taxon>Actinomycetota</taxon>
        <taxon>Actinomycetes</taxon>
        <taxon>Pseudonocardiales</taxon>
        <taxon>Pseudonocardiaceae</taxon>
        <taxon>Actinokineospora</taxon>
    </lineage>
</organism>
<evidence type="ECO:0000313" key="2">
    <source>
        <dbReference type="Proteomes" id="UP000199651"/>
    </source>
</evidence>
<dbReference type="AlphaFoldDB" id="A0A1H0K2F7"/>
<dbReference type="STRING" id="504798.SAMN05421871_102739"/>
<proteinExistence type="predicted"/>
<name>A0A1H0K2F7_9PSEU</name>
<gene>
    <name evidence="1" type="ORF">SAMN05192558_103310</name>
</gene>
<dbReference type="Proteomes" id="UP000199651">
    <property type="component" value="Unassembled WGS sequence"/>
</dbReference>
<keyword evidence="2" id="KW-1185">Reference proteome</keyword>
<dbReference type="EMBL" id="FNJB01000003">
    <property type="protein sequence ID" value="SDO50167.1"/>
    <property type="molecule type" value="Genomic_DNA"/>
</dbReference>
<evidence type="ECO:0000313" key="1">
    <source>
        <dbReference type="EMBL" id="SDO50167.1"/>
    </source>
</evidence>
<accession>A0A1H0K2F7</accession>